<keyword evidence="5 8" id="KW-1133">Transmembrane helix</keyword>
<evidence type="ECO:0000256" key="3">
    <source>
        <dbReference type="ARBA" id="ARBA00022679"/>
    </source>
</evidence>
<evidence type="ECO:0000256" key="7">
    <source>
        <dbReference type="PIRSR" id="PIRSR600715-1"/>
    </source>
</evidence>
<feature type="transmembrane region" description="Helical" evidence="8">
    <location>
        <begin position="302"/>
        <end position="323"/>
    </location>
</feature>
<dbReference type="PANTHER" id="PTHR22926:SF3">
    <property type="entry name" value="UNDECAPRENYL-PHOSPHATE ALPHA-N-ACETYLGLUCOSAMINYL 1-PHOSPHATE TRANSFERASE"/>
    <property type="match status" value="1"/>
</dbReference>
<dbReference type="CDD" id="cd06853">
    <property type="entry name" value="GT_WecA_like"/>
    <property type="match status" value="1"/>
</dbReference>
<keyword evidence="10" id="KW-1185">Reference proteome</keyword>
<name>A0A1Q2MC39_9BACT</name>
<dbReference type="GO" id="GO:0046872">
    <property type="term" value="F:metal ion binding"/>
    <property type="evidence" value="ECO:0007669"/>
    <property type="project" value="UniProtKB-KW"/>
</dbReference>
<feature type="transmembrane region" description="Helical" evidence="8">
    <location>
        <begin position="193"/>
        <end position="212"/>
    </location>
</feature>
<dbReference type="EMBL" id="CP019646">
    <property type="protein sequence ID" value="AQQ70108.1"/>
    <property type="molecule type" value="Genomic_DNA"/>
</dbReference>
<feature type="transmembrane region" description="Helical" evidence="8">
    <location>
        <begin position="48"/>
        <end position="71"/>
    </location>
</feature>
<dbReference type="RefSeq" id="WP_146682399.1">
    <property type="nucleotide sequence ID" value="NZ_CP019646.1"/>
</dbReference>
<protein>
    <submittedName>
        <fullName evidence="9">Putative undecaprenyl-phosphate N-acetylglucosaminyl 1-phosphate transferase</fullName>
        <ecNumber evidence="9">2.7.8.33</ecNumber>
    </submittedName>
</protein>
<keyword evidence="3 9" id="KW-0808">Transferase</keyword>
<evidence type="ECO:0000313" key="9">
    <source>
        <dbReference type="EMBL" id="AQQ70108.1"/>
    </source>
</evidence>
<dbReference type="OrthoDB" id="9783652at2"/>
<sequence length="356" mass="38771">MQKTITFCFISAAAALIFSAVLSHIVRKTCEKKGFVAHPQKDRYHTRTVALGGGIAIVFSSIILGTAAVVFETVFSAGSDTALMSIRTAVIFAICGLLLHVIGLYDDIKHTRPPVKLVLQFIPALLCIFFTDTRIELFIESRIVTTLLTAIWLVLFINVFNFLDNMDGLTSGIAAITGSIVLTATIISGQIHLSLLLSVFIGSLIGFLVFNFPPAKIFMGDCGSMYIGYFMAFATIRADYFIEGSDVSLTAVFIPLIIMAVPLYDFASVTLLRISQGRSPFQGDTQHFSHRLKRRGLSDKQVALTLYLATLCTSISAVFLYKAGLVESVLIFAHTIMILSLIAILEMANGKESISG</sequence>
<keyword evidence="4 8" id="KW-0812">Transmembrane</keyword>
<evidence type="ECO:0000256" key="4">
    <source>
        <dbReference type="ARBA" id="ARBA00022692"/>
    </source>
</evidence>
<accession>A0A1Q2MC39</accession>
<reference evidence="10" key="1">
    <citation type="submission" date="2017-02" db="EMBL/GenBank/DDBJ databases">
        <title>Comparative genomics and description of representatives of a novel lineage of planctomycetes thriving in anoxic sediments.</title>
        <authorList>
            <person name="Spring S."/>
            <person name="Bunk B."/>
            <person name="Sproer C."/>
        </authorList>
    </citation>
    <scope>NUCLEOTIDE SEQUENCE [LARGE SCALE GENOMIC DNA]</scope>
    <source>
        <strain evidence="10">SM-Chi-D1</strain>
    </source>
</reference>
<dbReference type="Proteomes" id="UP000188181">
    <property type="component" value="Chromosome"/>
</dbReference>
<dbReference type="GO" id="GO:0005886">
    <property type="term" value="C:plasma membrane"/>
    <property type="evidence" value="ECO:0007669"/>
    <property type="project" value="UniProtKB-SubCell"/>
</dbReference>
<dbReference type="KEGG" id="pbas:SMSP2_00449"/>
<feature type="transmembrane region" description="Helical" evidence="8">
    <location>
        <begin position="224"/>
        <end position="242"/>
    </location>
</feature>
<evidence type="ECO:0000313" key="10">
    <source>
        <dbReference type="Proteomes" id="UP000188181"/>
    </source>
</evidence>
<keyword evidence="7" id="KW-0460">Magnesium</keyword>
<dbReference type="GO" id="GO:0009103">
    <property type="term" value="P:lipopolysaccharide biosynthetic process"/>
    <property type="evidence" value="ECO:0007669"/>
    <property type="project" value="TreeGrafter"/>
</dbReference>
<comment type="subcellular location">
    <subcellularLocation>
        <location evidence="1">Cell membrane</location>
        <topology evidence="1">Multi-pass membrane protein</topology>
    </subcellularLocation>
</comment>
<keyword evidence="2" id="KW-1003">Cell membrane</keyword>
<feature type="transmembrane region" description="Helical" evidence="8">
    <location>
        <begin position="117"/>
        <end position="137"/>
    </location>
</feature>
<evidence type="ECO:0000256" key="6">
    <source>
        <dbReference type="ARBA" id="ARBA00023136"/>
    </source>
</evidence>
<dbReference type="GO" id="GO:0044038">
    <property type="term" value="P:cell wall macromolecule biosynthetic process"/>
    <property type="evidence" value="ECO:0007669"/>
    <property type="project" value="TreeGrafter"/>
</dbReference>
<dbReference type="STRING" id="1851148.SMSP2_00449"/>
<dbReference type="GO" id="GO:0036380">
    <property type="term" value="F:UDP-N-acetylglucosamine-undecaprenyl-phosphate N-acetylglucosaminephosphotransferase activity"/>
    <property type="evidence" value="ECO:0007669"/>
    <property type="project" value="UniProtKB-EC"/>
</dbReference>
<dbReference type="Pfam" id="PF00953">
    <property type="entry name" value="Glycos_transf_4"/>
    <property type="match status" value="1"/>
</dbReference>
<feature type="transmembrane region" description="Helical" evidence="8">
    <location>
        <begin position="83"/>
        <end position="105"/>
    </location>
</feature>
<feature type="transmembrane region" description="Helical" evidence="8">
    <location>
        <begin position="6"/>
        <end position="27"/>
    </location>
</feature>
<proteinExistence type="predicted"/>
<evidence type="ECO:0000256" key="1">
    <source>
        <dbReference type="ARBA" id="ARBA00004651"/>
    </source>
</evidence>
<dbReference type="PANTHER" id="PTHR22926">
    <property type="entry name" value="PHOSPHO-N-ACETYLMURAMOYL-PENTAPEPTIDE-TRANSFERASE"/>
    <property type="match status" value="1"/>
</dbReference>
<dbReference type="EC" id="2.7.8.33" evidence="9"/>
<dbReference type="AlphaFoldDB" id="A0A1Q2MC39"/>
<comment type="cofactor">
    <cofactor evidence="7">
        <name>Mg(2+)</name>
        <dbReference type="ChEBI" id="CHEBI:18420"/>
    </cofactor>
</comment>
<keyword evidence="6 8" id="KW-0472">Membrane</keyword>
<gene>
    <name evidence="9" type="primary">tagO_1</name>
    <name evidence="9" type="ORF">SMSP2_00449</name>
</gene>
<dbReference type="GO" id="GO:0071555">
    <property type="term" value="P:cell wall organization"/>
    <property type="evidence" value="ECO:0007669"/>
    <property type="project" value="TreeGrafter"/>
</dbReference>
<feature type="transmembrane region" description="Helical" evidence="8">
    <location>
        <begin position="169"/>
        <end position="187"/>
    </location>
</feature>
<feature type="transmembrane region" description="Helical" evidence="8">
    <location>
        <begin position="248"/>
        <end position="272"/>
    </location>
</feature>
<feature type="binding site" evidence="7">
    <location>
        <position position="221"/>
    </location>
    <ligand>
        <name>Mg(2+)</name>
        <dbReference type="ChEBI" id="CHEBI:18420"/>
    </ligand>
</feature>
<evidence type="ECO:0000256" key="5">
    <source>
        <dbReference type="ARBA" id="ARBA00022989"/>
    </source>
</evidence>
<dbReference type="InterPro" id="IPR000715">
    <property type="entry name" value="Glycosyl_transferase_4"/>
</dbReference>
<keyword evidence="7" id="KW-0479">Metal-binding</keyword>
<feature type="transmembrane region" description="Helical" evidence="8">
    <location>
        <begin position="143"/>
        <end position="162"/>
    </location>
</feature>
<evidence type="ECO:0000256" key="8">
    <source>
        <dbReference type="SAM" id="Phobius"/>
    </source>
</evidence>
<feature type="binding site" evidence="7">
    <location>
        <position position="161"/>
    </location>
    <ligand>
        <name>Mg(2+)</name>
        <dbReference type="ChEBI" id="CHEBI:18420"/>
    </ligand>
</feature>
<feature type="transmembrane region" description="Helical" evidence="8">
    <location>
        <begin position="329"/>
        <end position="348"/>
    </location>
</feature>
<organism evidence="9 10">
    <name type="scientific">Limihaloglobus sulfuriphilus</name>
    <dbReference type="NCBI Taxonomy" id="1851148"/>
    <lineage>
        <taxon>Bacteria</taxon>
        <taxon>Pseudomonadati</taxon>
        <taxon>Planctomycetota</taxon>
        <taxon>Phycisphaerae</taxon>
        <taxon>Sedimentisphaerales</taxon>
        <taxon>Sedimentisphaeraceae</taxon>
        <taxon>Limihaloglobus</taxon>
    </lineage>
</organism>
<evidence type="ECO:0000256" key="2">
    <source>
        <dbReference type="ARBA" id="ARBA00022475"/>
    </source>
</evidence>